<dbReference type="AlphaFoldDB" id="A0A839V5D4"/>
<evidence type="ECO:0000256" key="1">
    <source>
        <dbReference type="SAM" id="Phobius"/>
    </source>
</evidence>
<dbReference type="EMBL" id="JACHXP010000007">
    <property type="protein sequence ID" value="MBB3190602.1"/>
    <property type="molecule type" value="Genomic_DNA"/>
</dbReference>
<accession>A0A839V5D4</accession>
<comment type="caution">
    <text evidence="2">The sequence shown here is derived from an EMBL/GenBank/DDBJ whole genome shotgun (WGS) entry which is preliminary data.</text>
</comment>
<sequence length="206" mass="23431">MDIIKLLDAISKGQWVLAVIIFATVILVLLFRYDPWGLGSKLRIALKIPIQGLKPHIKIDIYCPQDRKGFEDEVAVRLINDGNVEAIVRTSIRIIIEKGFGNYEGDEIYDSDKRRVEGKDEVESIPPGCVSYFNIRHIIRKNSTMTTWFDLVGAPKKWLNSEIKVEALAEYWDKDKIRSYNTPAVSGIIGWSEDGAVVLDSKRLPR</sequence>
<dbReference type="Proteomes" id="UP000547614">
    <property type="component" value="Unassembled WGS sequence"/>
</dbReference>
<keyword evidence="3" id="KW-1185">Reference proteome</keyword>
<keyword evidence="1" id="KW-0812">Transmembrane</keyword>
<feature type="transmembrane region" description="Helical" evidence="1">
    <location>
        <begin position="15"/>
        <end position="33"/>
    </location>
</feature>
<dbReference type="RefSeq" id="WP_183325335.1">
    <property type="nucleotide sequence ID" value="NZ_JACHXP010000007.1"/>
</dbReference>
<gene>
    <name evidence="2" type="ORF">FHR94_001835</name>
</gene>
<name>A0A839V5D4_9GAMM</name>
<keyword evidence="1" id="KW-0472">Membrane</keyword>
<proteinExistence type="predicted"/>
<organism evidence="2 3">
    <name type="scientific">Halomonas cerina</name>
    <dbReference type="NCBI Taxonomy" id="447424"/>
    <lineage>
        <taxon>Bacteria</taxon>
        <taxon>Pseudomonadati</taxon>
        <taxon>Pseudomonadota</taxon>
        <taxon>Gammaproteobacteria</taxon>
        <taxon>Oceanospirillales</taxon>
        <taxon>Halomonadaceae</taxon>
        <taxon>Halomonas</taxon>
    </lineage>
</organism>
<protein>
    <submittedName>
        <fullName evidence="2">Uncharacterized protein</fullName>
    </submittedName>
</protein>
<evidence type="ECO:0000313" key="3">
    <source>
        <dbReference type="Proteomes" id="UP000547614"/>
    </source>
</evidence>
<keyword evidence="1" id="KW-1133">Transmembrane helix</keyword>
<reference evidence="2 3" key="1">
    <citation type="submission" date="2020-08" db="EMBL/GenBank/DDBJ databases">
        <title>Genomic Encyclopedia of Type Strains, Phase III (KMG-III): the genomes of soil and plant-associated and newly described type strains.</title>
        <authorList>
            <person name="Whitman W."/>
        </authorList>
    </citation>
    <scope>NUCLEOTIDE SEQUENCE [LARGE SCALE GENOMIC DNA]</scope>
    <source>
        <strain evidence="2 3">CECT 7282</strain>
    </source>
</reference>
<evidence type="ECO:0000313" key="2">
    <source>
        <dbReference type="EMBL" id="MBB3190602.1"/>
    </source>
</evidence>